<dbReference type="RefSeq" id="WP_069319432.1">
    <property type="nucleotide sequence ID" value="NZ_MDDS01000010.1"/>
</dbReference>
<evidence type="ECO:0000313" key="1">
    <source>
        <dbReference type="EMBL" id="ODP38918.1"/>
    </source>
</evidence>
<organism evidence="1 2">
    <name type="scientific">Sphingomonas turrisvirgatae</name>
    <dbReference type="NCBI Taxonomy" id="1888892"/>
    <lineage>
        <taxon>Bacteria</taxon>
        <taxon>Pseudomonadati</taxon>
        <taxon>Pseudomonadota</taxon>
        <taxon>Alphaproteobacteria</taxon>
        <taxon>Sphingomonadales</taxon>
        <taxon>Sphingomonadaceae</taxon>
        <taxon>Sphingomonas</taxon>
    </lineage>
</organism>
<proteinExistence type="predicted"/>
<evidence type="ECO:0000313" key="2">
    <source>
        <dbReference type="Proteomes" id="UP000094487"/>
    </source>
</evidence>
<dbReference type="Proteomes" id="UP000094487">
    <property type="component" value="Unassembled WGS sequence"/>
</dbReference>
<dbReference type="InterPro" id="IPR036590">
    <property type="entry name" value="SRAP-like"/>
</dbReference>
<accession>A0A1E3LYU4</accession>
<dbReference type="SUPFAM" id="SSF143081">
    <property type="entry name" value="BB1717-like"/>
    <property type="match status" value="1"/>
</dbReference>
<dbReference type="STRING" id="1888892.BFL28_12725"/>
<name>A0A1E3LYU4_9SPHN</name>
<dbReference type="GO" id="GO:0106300">
    <property type="term" value="P:protein-DNA covalent cross-linking repair"/>
    <property type="evidence" value="ECO:0007669"/>
    <property type="project" value="InterPro"/>
</dbReference>
<sequence length="174" mass="19914">MQASPFASDAALGSRRPIIRRNPDNAQEIEMVDAAWGLAPIERGEKPFKFIRSEGRSFPLMRCLVPASEFHVRNDGRRFRVTLDDGNFFYLAGVWRPAEADWPLSYAVVTIEANTDVMVYQERQGAVLLRRQNMAWLDSLVPEHELLQPLPPRSFRVEEIAPRVPIREQLTLAL</sequence>
<gene>
    <name evidence="1" type="ORF">BFL28_12725</name>
</gene>
<dbReference type="EMBL" id="MDDS01000010">
    <property type="protein sequence ID" value="ODP38918.1"/>
    <property type="molecule type" value="Genomic_DNA"/>
</dbReference>
<keyword evidence="2" id="KW-1185">Reference proteome</keyword>
<dbReference type="AlphaFoldDB" id="A0A1E3LYU4"/>
<dbReference type="Pfam" id="PF02586">
    <property type="entry name" value="SRAP"/>
    <property type="match status" value="1"/>
</dbReference>
<protein>
    <recommendedName>
        <fullName evidence="3">SOS response-associated peptidase</fullName>
    </recommendedName>
</protein>
<dbReference type="OrthoDB" id="9782620at2"/>
<comment type="caution">
    <text evidence="1">The sequence shown here is derived from an EMBL/GenBank/DDBJ whole genome shotgun (WGS) entry which is preliminary data.</text>
</comment>
<evidence type="ECO:0008006" key="3">
    <source>
        <dbReference type="Google" id="ProtNLM"/>
    </source>
</evidence>
<reference evidence="1 2" key="1">
    <citation type="submission" date="2016-08" db="EMBL/GenBank/DDBJ databases">
        <title>Draft genome of the agarase producing Sphingomonas sp. MCT13.</title>
        <authorList>
            <person name="D'Andrea M.M."/>
            <person name="Rossolini G.M."/>
            <person name="Thaller M.C."/>
        </authorList>
    </citation>
    <scope>NUCLEOTIDE SEQUENCE [LARGE SCALE GENOMIC DNA]</scope>
    <source>
        <strain evidence="1 2">MCT13</strain>
    </source>
</reference>
<dbReference type="GO" id="GO:0003697">
    <property type="term" value="F:single-stranded DNA binding"/>
    <property type="evidence" value="ECO:0007669"/>
    <property type="project" value="InterPro"/>
</dbReference>
<dbReference type="InterPro" id="IPR003738">
    <property type="entry name" value="SRAP"/>
</dbReference>
<dbReference type="Gene3D" id="3.90.1680.10">
    <property type="entry name" value="SOS response associated peptidase-like"/>
    <property type="match status" value="1"/>
</dbReference>